<dbReference type="Pfam" id="PF00589">
    <property type="entry name" value="Phage_integrase"/>
    <property type="match status" value="1"/>
</dbReference>
<comment type="caution">
    <text evidence="4">The sequence shown here is derived from an EMBL/GenBank/DDBJ whole genome shotgun (WGS) entry which is preliminary data.</text>
</comment>
<evidence type="ECO:0000259" key="3">
    <source>
        <dbReference type="PROSITE" id="PS51898"/>
    </source>
</evidence>
<name>A0ABP5WFH9_9ACTN</name>
<evidence type="ECO:0000256" key="1">
    <source>
        <dbReference type="ARBA" id="ARBA00023172"/>
    </source>
</evidence>
<feature type="domain" description="Tyr recombinase" evidence="3">
    <location>
        <begin position="170"/>
        <end position="378"/>
    </location>
</feature>
<organism evidence="4 5">
    <name type="scientific">Streptomyces coeruleofuscus</name>
    <dbReference type="NCBI Taxonomy" id="66879"/>
    <lineage>
        <taxon>Bacteria</taxon>
        <taxon>Bacillati</taxon>
        <taxon>Actinomycetota</taxon>
        <taxon>Actinomycetes</taxon>
        <taxon>Kitasatosporales</taxon>
        <taxon>Streptomycetaceae</taxon>
        <taxon>Streptomyces</taxon>
    </lineage>
</organism>
<keyword evidence="5" id="KW-1185">Reference proteome</keyword>
<dbReference type="EMBL" id="BAAASE010000017">
    <property type="protein sequence ID" value="GAA2426295.1"/>
    <property type="molecule type" value="Genomic_DNA"/>
</dbReference>
<feature type="region of interest" description="Disordered" evidence="2">
    <location>
        <begin position="1"/>
        <end position="30"/>
    </location>
</feature>
<dbReference type="InterPro" id="IPR013762">
    <property type="entry name" value="Integrase-like_cat_sf"/>
</dbReference>
<dbReference type="CDD" id="cd00397">
    <property type="entry name" value="DNA_BRE_C"/>
    <property type="match status" value="1"/>
</dbReference>
<dbReference type="InterPro" id="IPR002104">
    <property type="entry name" value="Integrase_catalytic"/>
</dbReference>
<evidence type="ECO:0000313" key="5">
    <source>
        <dbReference type="Proteomes" id="UP001499986"/>
    </source>
</evidence>
<evidence type="ECO:0000313" key="4">
    <source>
        <dbReference type="EMBL" id="GAA2426295.1"/>
    </source>
</evidence>
<sequence>MGESGSRRRLTLLTGQSGDGDLHDADGPDGSGLADVQVLQRRAAAQTHAVDEQGFYLETVSEYLWARDVAGLAPTTLEKLVQPVMELCSFYDLVPWRLTPRHVDRFYTGQGRRARSTVRSKLTKVDSYFAFLEQRYAGEIARRFGATVESPVDTFNRPVHRGDFGLRIPPSQRALTECFAQWRASLPAARKYQVAVRDYVMAKLAYISGVRASELCAVRLGDIHWELGQWGRFVVQGKGAGGSGKRERQAYLFAEGRELLWWYIEEVRGAFSDDPLDPAAPLFPSERRPRALASAGITVSTAVQPDAFRKALRTAGELYLPGPVTCLIPHLLRHARATHLYESGMALWDVQKVLGHIWASTTVGYLSTVQADPELASL</sequence>
<evidence type="ECO:0000256" key="2">
    <source>
        <dbReference type="SAM" id="MobiDB-lite"/>
    </source>
</evidence>
<dbReference type="InterPro" id="IPR011010">
    <property type="entry name" value="DNA_brk_join_enz"/>
</dbReference>
<dbReference type="InterPro" id="IPR050090">
    <property type="entry name" value="Tyrosine_recombinase_XerCD"/>
</dbReference>
<dbReference type="PROSITE" id="PS51898">
    <property type="entry name" value="TYR_RECOMBINASE"/>
    <property type="match status" value="1"/>
</dbReference>
<dbReference type="PANTHER" id="PTHR30349:SF81">
    <property type="entry name" value="TYROSINE RECOMBINASE XERC"/>
    <property type="match status" value="1"/>
</dbReference>
<reference evidence="5" key="1">
    <citation type="journal article" date="2019" name="Int. J. Syst. Evol. Microbiol.">
        <title>The Global Catalogue of Microorganisms (GCM) 10K type strain sequencing project: providing services to taxonomists for standard genome sequencing and annotation.</title>
        <authorList>
            <consortium name="The Broad Institute Genomics Platform"/>
            <consortium name="The Broad Institute Genome Sequencing Center for Infectious Disease"/>
            <person name="Wu L."/>
            <person name="Ma J."/>
        </authorList>
    </citation>
    <scope>NUCLEOTIDE SEQUENCE [LARGE SCALE GENOMIC DNA]</scope>
    <source>
        <strain evidence="5">JCM 4358</strain>
    </source>
</reference>
<protein>
    <recommendedName>
        <fullName evidence="3">Tyr recombinase domain-containing protein</fullName>
    </recommendedName>
</protein>
<keyword evidence="1" id="KW-0233">DNA recombination</keyword>
<accession>A0ABP5WFH9</accession>
<proteinExistence type="predicted"/>
<dbReference type="PANTHER" id="PTHR30349">
    <property type="entry name" value="PHAGE INTEGRASE-RELATED"/>
    <property type="match status" value="1"/>
</dbReference>
<dbReference type="Gene3D" id="1.10.443.10">
    <property type="entry name" value="Intergrase catalytic core"/>
    <property type="match status" value="1"/>
</dbReference>
<gene>
    <name evidence="4" type="ORF">GCM10010255_80730</name>
</gene>
<dbReference type="Proteomes" id="UP001499986">
    <property type="component" value="Unassembled WGS sequence"/>
</dbReference>
<dbReference type="SUPFAM" id="SSF56349">
    <property type="entry name" value="DNA breaking-rejoining enzymes"/>
    <property type="match status" value="1"/>
</dbReference>